<protein>
    <recommendedName>
        <fullName evidence="4">Secreted protein</fullName>
    </recommendedName>
</protein>
<evidence type="ECO:0000313" key="2">
    <source>
        <dbReference type="EMBL" id="MDF3298956.1"/>
    </source>
</evidence>
<sequence>MPTRLTTLRTFVGAAVLPLALVSPSWCRGDTPRAAGEAPATLCSPAGVLRGAARQWAAISLCAGTGAPVMSVSAPANCGYPSTKARYLCRTSGTWTATRNGVPVASGPLPGTGEYPGPGTYAFTARLHAVSAPSAVDLTGTVRATLTLTAPKPRATHRIKVDRPSVRAGSTTTLTYKVYRDSDEGDGSARLGLIAEEGTGARITTDDPRCINPLVGRHPSRTRLAYSLDCALTDLQPGHPDTVRVRLALGRACSTVVSKAGYWMPKGQALFTGGMLAGPTVACV</sequence>
<proteinExistence type="predicted"/>
<dbReference type="EMBL" id="JARJBB010000004">
    <property type="protein sequence ID" value="MDF3298956.1"/>
    <property type="molecule type" value="Genomic_DNA"/>
</dbReference>
<keyword evidence="1" id="KW-0732">Signal</keyword>
<evidence type="ECO:0008006" key="4">
    <source>
        <dbReference type="Google" id="ProtNLM"/>
    </source>
</evidence>
<accession>A0ABT6A3J6</accession>
<keyword evidence="3" id="KW-1185">Reference proteome</keyword>
<evidence type="ECO:0000313" key="3">
    <source>
        <dbReference type="Proteomes" id="UP001221150"/>
    </source>
</evidence>
<dbReference type="Proteomes" id="UP001221150">
    <property type="component" value="Unassembled WGS sequence"/>
</dbReference>
<feature type="chain" id="PRO_5046862658" description="Secreted protein" evidence="1">
    <location>
        <begin position="29"/>
        <end position="284"/>
    </location>
</feature>
<gene>
    <name evidence="2" type="ORF">P3H78_09980</name>
</gene>
<feature type="signal peptide" evidence="1">
    <location>
        <begin position="1"/>
        <end position="28"/>
    </location>
</feature>
<organism evidence="2 3">
    <name type="scientific">Streptomyces tropicalis</name>
    <dbReference type="NCBI Taxonomy" id="3034234"/>
    <lineage>
        <taxon>Bacteria</taxon>
        <taxon>Bacillati</taxon>
        <taxon>Actinomycetota</taxon>
        <taxon>Actinomycetes</taxon>
        <taxon>Kitasatosporales</taxon>
        <taxon>Streptomycetaceae</taxon>
        <taxon>Streptomyces</taxon>
    </lineage>
</organism>
<evidence type="ECO:0000256" key="1">
    <source>
        <dbReference type="SAM" id="SignalP"/>
    </source>
</evidence>
<reference evidence="2 3" key="1">
    <citation type="submission" date="2023-03" db="EMBL/GenBank/DDBJ databases">
        <title>Draft genome sequence of Streptomyces sp. K1PA1 isolated from peat swamp forest in Thailand.</title>
        <authorList>
            <person name="Klaysubun C."/>
            <person name="Duangmal K."/>
        </authorList>
    </citation>
    <scope>NUCLEOTIDE SEQUENCE [LARGE SCALE GENOMIC DNA]</scope>
    <source>
        <strain evidence="2 3">K1PA1</strain>
    </source>
</reference>
<name>A0ABT6A3J6_9ACTN</name>
<dbReference type="RefSeq" id="WP_276108511.1">
    <property type="nucleotide sequence ID" value="NZ_JARJBB010000004.1"/>
</dbReference>
<comment type="caution">
    <text evidence="2">The sequence shown here is derived from an EMBL/GenBank/DDBJ whole genome shotgun (WGS) entry which is preliminary data.</text>
</comment>